<evidence type="ECO:0000313" key="2">
    <source>
        <dbReference type="Proteomes" id="UP000712600"/>
    </source>
</evidence>
<reference evidence="1" key="1">
    <citation type="submission" date="2019-12" db="EMBL/GenBank/DDBJ databases">
        <title>Genome sequencing and annotation of Brassica cretica.</title>
        <authorList>
            <person name="Studholme D.J."/>
            <person name="Sarris P."/>
        </authorList>
    </citation>
    <scope>NUCLEOTIDE SEQUENCE</scope>
    <source>
        <strain evidence="1">PFS-109/04</strain>
        <tissue evidence="1">Leaf</tissue>
    </source>
</reference>
<dbReference type="Proteomes" id="UP000712600">
    <property type="component" value="Unassembled WGS sequence"/>
</dbReference>
<comment type="caution">
    <text evidence="1">The sequence shown here is derived from an EMBL/GenBank/DDBJ whole genome shotgun (WGS) entry which is preliminary data.</text>
</comment>
<dbReference type="AlphaFoldDB" id="A0A8S9RI16"/>
<protein>
    <submittedName>
        <fullName evidence="1">Uncharacterized protein</fullName>
    </submittedName>
</protein>
<organism evidence="1 2">
    <name type="scientific">Brassica cretica</name>
    <name type="common">Mustard</name>
    <dbReference type="NCBI Taxonomy" id="69181"/>
    <lineage>
        <taxon>Eukaryota</taxon>
        <taxon>Viridiplantae</taxon>
        <taxon>Streptophyta</taxon>
        <taxon>Embryophyta</taxon>
        <taxon>Tracheophyta</taxon>
        <taxon>Spermatophyta</taxon>
        <taxon>Magnoliopsida</taxon>
        <taxon>eudicotyledons</taxon>
        <taxon>Gunneridae</taxon>
        <taxon>Pentapetalae</taxon>
        <taxon>rosids</taxon>
        <taxon>malvids</taxon>
        <taxon>Brassicales</taxon>
        <taxon>Brassicaceae</taxon>
        <taxon>Brassiceae</taxon>
        <taxon>Brassica</taxon>
    </lineage>
</organism>
<proteinExistence type="predicted"/>
<dbReference type="EMBL" id="QGKX02000095">
    <property type="protein sequence ID" value="KAF3572764.1"/>
    <property type="molecule type" value="Genomic_DNA"/>
</dbReference>
<gene>
    <name evidence="1" type="ORF">F2Q69_00060721</name>
</gene>
<name>A0A8S9RI16_BRACR</name>
<evidence type="ECO:0000313" key="1">
    <source>
        <dbReference type="EMBL" id="KAF3572764.1"/>
    </source>
</evidence>
<sequence length="164" mass="18056">MICGPASSFCLLPSILQIPHNVLMSYLTYNICRTIFIGNQAGGRDISKDIAAMAKEVRVASISRYGKSTDSSHYRLYVYAEAVVHCIGHVTVEDNQCVRPLYEQVFPPNIGCDWSQRRKAESESDDVPHDVDGLLFGQICRIISTTLSDDFPAKSFAASSSSSD</sequence>
<accession>A0A8S9RI16</accession>